<proteinExistence type="predicted"/>
<dbReference type="GeneID" id="29828647"/>
<evidence type="ECO:0000313" key="2">
    <source>
        <dbReference type="Proteomes" id="UP000185608"/>
    </source>
</evidence>
<accession>A0A1D8S3A6</accession>
<dbReference type="Proteomes" id="UP000185608">
    <property type="component" value="Chromosome"/>
</dbReference>
<evidence type="ECO:0000313" key="1">
    <source>
        <dbReference type="EMBL" id="AOW79828.1"/>
    </source>
</evidence>
<gene>
    <name evidence="1" type="ORF">HTSR_0635</name>
</gene>
<protein>
    <submittedName>
        <fullName evidence="1">Uncharacterized protein</fullName>
    </submittedName>
</protein>
<dbReference type="EMBL" id="CP016070">
    <property type="protein sequence ID" value="AOW79828.1"/>
    <property type="molecule type" value="Genomic_DNA"/>
</dbReference>
<dbReference type="RefSeq" id="WP_070364571.1">
    <property type="nucleotide sequence ID" value="NZ_CP016070.1"/>
</dbReference>
<dbReference type="AlphaFoldDB" id="A0A1D8S3A6"/>
<organism evidence="1 2">
    <name type="scientific">Halodesulfurarchaeum formicicum</name>
    <dbReference type="NCBI Taxonomy" id="1873524"/>
    <lineage>
        <taxon>Archaea</taxon>
        <taxon>Methanobacteriati</taxon>
        <taxon>Methanobacteriota</taxon>
        <taxon>Stenosarchaea group</taxon>
        <taxon>Halobacteria</taxon>
        <taxon>Halobacteriales</taxon>
        <taxon>Halobacteriaceae</taxon>
        <taxon>Halodesulfurarchaeum</taxon>
    </lineage>
</organism>
<reference evidence="1 2" key="1">
    <citation type="submission" date="2016-06" db="EMBL/GenBank/DDBJ databases">
        <title>Discovery of anaerobic lithoheterotrophic haloarchaeon capable of sulfur respiration by hydrogen and formate.</title>
        <authorList>
            <person name="Sorokin D.Y."/>
            <person name="Kublanov I.V."/>
            <person name="Roman P."/>
            <person name="Sinninghe Damste J.S."/>
            <person name="Golyshin P.N."/>
            <person name="Rojo D."/>
            <person name="Ciordia S."/>
            <person name="Mena Md.C."/>
            <person name="Ferrer M."/>
            <person name="Smedile F."/>
            <person name="Messina E."/>
            <person name="La Cono V."/>
            <person name="Yakimov M.M."/>
        </authorList>
    </citation>
    <scope>NUCLEOTIDE SEQUENCE [LARGE SCALE GENOMIC DNA]</scope>
    <source>
        <strain evidence="1 2">HTSR1</strain>
    </source>
</reference>
<name>A0A1D8S3A6_9EURY</name>
<sequence length="106" mass="11634">MATDNSEIGDTVATLHEDVPRTVQVSLTMSKDTRDLLAEIRDQLNESAETPVLETNDVIRLALVGATRYDDLDVSSSNHDRLAPVLETLATAVREDPNLSTELKKT</sequence>
<dbReference type="KEGG" id="halh:HTSR_0635"/>
<dbReference type="STRING" id="1873524.HSR6_0660"/>